<evidence type="ECO:0000256" key="3">
    <source>
        <dbReference type="ARBA" id="ARBA00022692"/>
    </source>
</evidence>
<dbReference type="EMBL" id="DVGD01000228">
    <property type="protein sequence ID" value="HIR10132.1"/>
    <property type="molecule type" value="Genomic_DNA"/>
</dbReference>
<keyword evidence="5 6" id="KW-0472">Membrane</keyword>
<dbReference type="AlphaFoldDB" id="A0A9D1A8A1"/>
<accession>A0A9D1A8A1</accession>
<dbReference type="PIRSF" id="PIRSF006483">
    <property type="entry name" value="Membrane_protein_YitT"/>
    <property type="match status" value="1"/>
</dbReference>
<evidence type="ECO:0000256" key="2">
    <source>
        <dbReference type="ARBA" id="ARBA00022475"/>
    </source>
</evidence>
<comment type="subcellular location">
    <subcellularLocation>
        <location evidence="1">Cell membrane</location>
        <topology evidence="1">Multi-pass membrane protein</topology>
    </subcellularLocation>
</comment>
<dbReference type="PANTHER" id="PTHR33545">
    <property type="entry name" value="UPF0750 MEMBRANE PROTEIN YITT-RELATED"/>
    <property type="match status" value="1"/>
</dbReference>
<feature type="transmembrane region" description="Helical" evidence="6">
    <location>
        <begin position="12"/>
        <end position="31"/>
    </location>
</feature>
<feature type="transmembrane region" description="Helical" evidence="6">
    <location>
        <begin position="118"/>
        <end position="140"/>
    </location>
</feature>
<reference evidence="8" key="2">
    <citation type="journal article" date="2021" name="PeerJ">
        <title>Extensive microbial diversity within the chicken gut microbiome revealed by metagenomics and culture.</title>
        <authorList>
            <person name="Gilroy R."/>
            <person name="Ravi A."/>
            <person name="Getino M."/>
            <person name="Pursley I."/>
            <person name="Horton D.L."/>
            <person name="Alikhan N.F."/>
            <person name="Baker D."/>
            <person name="Gharbi K."/>
            <person name="Hall N."/>
            <person name="Watson M."/>
            <person name="Adriaenssens E.M."/>
            <person name="Foster-Nyarko E."/>
            <person name="Jarju S."/>
            <person name="Secka A."/>
            <person name="Antonio M."/>
            <person name="Oren A."/>
            <person name="Chaudhuri R.R."/>
            <person name="La Ragione R."/>
            <person name="Hildebrand F."/>
            <person name="Pallen M.J."/>
        </authorList>
    </citation>
    <scope>NUCLEOTIDE SEQUENCE</scope>
    <source>
        <strain evidence="8">ChiHjej9B8-7071</strain>
    </source>
</reference>
<dbReference type="Pfam" id="PF02588">
    <property type="entry name" value="YitT_membrane"/>
    <property type="match status" value="1"/>
</dbReference>
<proteinExistence type="predicted"/>
<dbReference type="Proteomes" id="UP000824258">
    <property type="component" value="Unassembled WGS sequence"/>
</dbReference>
<protein>
    <submittedName>
        <fullName evidence="8">YitT family protein</fullName>
    </submittedName>
</protein>
<evidence type="ECO:0000313" key="8">
    <source>
        <dbReference type="EMBL" id="HIR10132.1"/>
    </source>
</evidence>
<evidence type="ECO:0000256" key="5">
    <source>
        <dbReference type="ARBA" id="ARBA00023136"/>
    </source>
</evidence>
<gene>
    <name evidence="8" type="ORF">IAA70_06990</name>
</gene>
<evidence type="ECO:0000256" key="6">
    <source>
        <dbReference type="SAM" id="Phobius"/>
    </source>
</evidence>
<name>A0A9D1A8A1_9FIRM</name>
<dbReference type="PANTHER" id="PTHR33545:SF9">
    <property type="entry name" value="UPF0750 MEMBRANE PROTEIN YITE"/>
    <property type="match status" value="1"/>
</dbReference>
<evidence type="ECO:0000256" key="1">
    <source>
        <dbReference type="ARBA" id="ARBA00004651"/>
    </source>
</evidence>
<evidence type="ECO:0000313" key="9">
    <source>
        <dbReference type="Proteomes" id="UP000824258"/>
    </source>
</evidence>
<dbReference type="InterPro" id="IPR051461">
    <property type="entry name" value="UPF0750_membrane"/>
</dbReference>
<organism evidence="8 9">
    <name type="scientific">Candidatus Avoscillospira stercoripullorum</name>
    <dbReference type="NCBI Taxonomy" id="2840709"/>
    <lineage>
        <taxon>Bacteria</taxon>
        <taxon>Bacillati</taxon>
        <taxon>Bacillota</taxon>
        <taxon>Clostridia</taxon>
        <taxon>Eubacteriales</taxon>
        <taxon>Oscillospiraceae</taxon>
        <taxon>Oscillospiraceae incertae sedis</taxon>
        <taxon>Candidatus Avoscillospira</taxon>
    </lineage>
</organism>
<feature type="transmembrane region" description="Helical" evidence="6">
    <location>
        <begin position="177"/>
        <end position="198"/>
    </location>
</feature>
<sequence>MNRTAMLRQLKNLVLIFPGCALFGLGFDLFLQPNQINVGGVSGIGQLLTHLTGLGSVAVWSVLINVPLFLISLKGVGRKFFFGSLLGMLLSNLFLAVFERIPVPTTEPLLATLYGGLLTGLGLGLVFVSGASTGGVDIVARLLRPRFPNFPIGRIMLSIDIVTVALTGVVFGDVNKALYSAITLYVCSVVLDGVVYGLDYSAVALIISDRYEDISREISSKLDRGITILSGQGYYSRQDKQVILCAIKKRQVAELKELVMAVDPSSFIILQEAHQVLGDGFKRYNKNDL</sequence>
<dbReference type="InterPro" id="IPR003740">
    <property type="entry name" value="YitT"/>
</dbReference>
<reference evidence="8" key="1">
    <citation type="submission" date="2020-10" db="EMBL/GenBank/DDBJ databases">
        <authorList>
            <person name="Gilroy R."/>
        </authorList>
    </citation>
    <scope>NUCLEOTIDE SEQUENCE</scope>
    <source>
        <strain evidence="8">ChiHjej9B8-7071</strain>
    </source>
</reference>
<dbReference type="InterPro" id="IPR019264">
    <property type="entry name" value="DUF2179"/>
</dbReference>
<dbReference type="Gene3D" id="3.30.70.120">
    <property type="match status" value="1"/>
</dbReference>
<dbReference type="Pfam" id="PF10035">
    <property type="entry name" value="DUF2179"/>
    <property type="match status" value="1"/>
</dbReference>
<keyword evidence="2" id="KW-1003">Cell membrane</keyword>
<dbReference type="InterPro" id="IPR015867">
    <property type="entry name" value="N-reg_PII/ATP_PRibTrfase_C"/>
</dbReference>
<feature type="transmembrane region" description="Helical" evidence="6">
    <location>
        <begin position="80"/>
        <end position="98"/>
    </location>
</feature>
<dbReference type="GO" id="GO:0005886">
    <property type="term" value="C:plasma membrane"/>
    <property type="evidence" value="ECO:0007669"/>
    <property type="project" value="UniProtKB-SubCell"/>
</dbReference>
<feature type="transmembrane region" description="Helical" evidence="6">
    <location>
        <begin position="51"/>
        <end position="73"/>
    </location>
</feature>
<keyword evidence="3 6" id="KW-0812">Transmembrane</keyword>
<dbReference type="CDD" id="cd16380">
    <property type="entry name" value="YitT_C"/>
    <property type="match status" value="1"/>
</dbReference>
<evidence type="ECO:0000259" key="7">
    <source>
        <dbReference type="Pfam" id="PF10035"/>
    </source>
</evidence>
<comment type="caution">
    <text evidence="8">The sequence shown here is derived from an EMBL/GenBank/DDBJ whole genome shotgun (WGS) entry which is preliminary data.</text>
</comment>
<feature type="domain" description="DUF2179" evidence="7">
    <location>
        <begin position="224"/>
        <end position="278"/>
    </location>
</feature>
<keyword evidence="4 6" id="KW-1133">Transmembrane helix</keyword>
<feature type="transmembrane region" description="Helical" evidence="6">
    <location>
        <begin position="152"/>
        <end position="171"/>
    </location>
</feature>
<evidence type="ECO:0000256" key="4">
    <source>
        <dbReference type="ARBA" id="ARBA00022989"/>
    </source>
</evidence>